<dbReference type="EMBL" id="JBBNAG010000011">
    <property type="protein sequence ID" value="KAK9094647.1"/>
    <property type="molecule type" value="Genomic_DNA"/>
</dbReference>
<name>A0AAP0HRS5_9MAGN</name>
<evidence type="ECO:0000313" key="1">
    <source>
        <dbReference type="EMBL" id="KAK9094647.1"/>
    </source>
</evidence>
<proteinExistence type="predicted"/>
<comment type="caution">
    <text evidence="1">The sequence shown here is derived from an EMBL/GenBank/DDBJ whole genome shotgun (WGS) entry which is preliminary data.</text>
</comment>
<keyword evidence="2" id="KW-1185">Reference proteome</keyword>
<protein>
    <submittedName>
        <fullName evidence="1">Uncharacterized protein</fullName>
    </submittedName>
</protein>
<dbReference type="AlphaFoldDB" id="A0AAP0HRS5"/>
<sequence length="66" mass="6841">MTTKAAATADDLHGDSLARWRGQSTAAARTAATSGLANVVATMFSMKRRRYDEASAADSGETTSAC</sequence>
<evidence type="ECO:0000313" key="2">
    <source>
        <dbReference type="Proteomes" id="UP001419268"/>
    </source>
</evidence>
<accession>A0AAP0HRS5</accession>
<gene>
    <name evidence="1" type="ORF">Scep_026116</name>
</gene>
<organism evidence="1 2">
    <name type="scientific">Stephania cephalantha</name>
    <dbReference type="NCBI Taxonomy" id="152367"/>
    <lineage>
        <taxon>Eukaryota</taxon>
        <taxon>Viridiplantae</taxon>
        <taxon>Streptophyta</taxon>
        <taxon>Embryophyta</taxon>
        <taxon>Tracheophyta</taxon>
        <taxon>Spermatophyta</taxon>
        <taxon>Magnoliopsida</taxon>
        <taxon>Ranunculales</taxon>
        <taxon>Menispermaceae</taxon>
        <taxon>Menispermoideae</taxon>
        <taxon>Cissampelideae</taxon>
        <taxon>Stephania</taxon>
    </lineage>
</organism>
<dbReference type="Proteomes" id="UP001419268">
    <property type="component" value="Unassembled WGS sequence"/>
</dbReference>
<reference evidence="1 2" key="1">
    <citation type="submission" date="2024-01" db="EMBL/GenBank/DDBJ databases">
        <title>Genome assemblies of Stephania.</title>
        <authorList>
            <person name="Yang L."/>
        </authorList>
    </citation>
    <scope>NUCLEOTIDE SEQUENCE [LARGE SCALE GENOMIC DNA]</scope>
    <source>
        <strain evidence="1">JXDWG</strain>
        <tissue evidence="1">Leaf</tissue>
    </source>
</reference>